<feature type="transmembrane region" description="Helical" evidence="1">
    <location>
        <begin position="117"/>
        <end position="138"/>
    </location>
</feature>
<comment type="caution">
    <text evidence="2">The sequence shown here is derived from an EMBL/GenBank/DDBJ whole genome shotgun (WGS) entry which is preliminary data.</text>
</comment>
<accession>A0A0F9BZ05</accession>
<proteinExistence type="predicted"/>
<name>A0A0F9BZ05_9ZZZZ</name>
<keyword evidence="1" id="KW-1133">Transmembrane helix</keyword>
<gene>
    <name evidence="2" type="ORF">LCGC14_2671380</name>
</gene>
<reference evidence="2" key="1">
    <citation type="journal article" date="2015" name="Nature">
        <title>Complex archaea that bridge the gap between prokaryotes and eukaryotes.</title>
        <authorList>
            <person name="Spang A."/>
            <person name="Saw J.H."/>
            <person name="Jorgensen S.L."/>
            <person name="Zaremba-Niedzwiedzka K."/>
            <person name="Martijn J."/>
            <person name="Lind A.E."/>
            <person name="van Eijk R."/>
            <person name="Schleper C."/>
            <person name="Guy L."/>
            <person name="Ettema T.J."/>
        </authorList>
    </citation>
    <scope>NUCLEOTIDE SEQUENCE</scope>
</reference>
<protein>
    <submittedName>
        <fullName evidence="2">Uncharacterized protein</fullName>
    </submittedName>
</protein>
<dbReference type="AlphaFoldDB" id="A0A0F9BZ05"/>
<keyword evidence="1" id="KW-0472">Membrane</keyword>
<organism evidence="2">
    <name type="scientific">marine sediment metagenome</name>
    <dbReference type="NCBI Taxonomy" id="412755"/>
    <lineage>
        <taxon>unclassified sequences</taxon>
        <taxon>metagenomes</taxon>
        <taxon>ecological metagenomes</taxon>
    </lineage>
</organism>
<evidence type="ECO:0000313" key="2">
    <source>
        <dbReference type="EMBL" id="KKK95579.1"/>
    </source>
</evidence>
<sequence>MARFENIFGNFVMIGLMILALFSLVFIIQNRNEAPQPLSDDALFNNTYASLNNTIGSLEQTSDSKYTLFSEEKPPPGVFSIVLFTIINVGKTFGNIIFILFTVIIKIPLIVLGIDPSIVSMVISFLTISVIIALWIVYKFGG</sequence>
<feature type="transmembrane region" description="Helical" evidence="1">
    <location>
        <begin position="7"/>
        <end position="28"/>
    </location>
</feature>
<keyword evidence="1" id="KW-0812">Transmembrane</keyword>
<evidence type="ECO:0000256" key="1">
    <source>
        <dbReference type="SAM" id="Phobius"/>
    </source>
</evidence>
<dbReference type="EMBL" id="LAZR01046850">
    <property type="protein sequence ID" value="KKK95579.1"/>
    <property type="molecule type" value="Genomic_DNA"/>
</dbReference>
<feature type="transmembrane region" description="Helical" evidence="1">
    <location>
        <begin position="78"/>
        <end position="105"/>
    </location>
</feature>